<dbReference type="GO" id="GO:0016829">
    <property type="term" value="F:lyase activity"/>
    <property type="evidence" value="ECO:0007669"/>
    <property type="project" value="UniProtKB-KW"/>
</dbReference>
<dbReference type="AlphaFoldDB" id="A0A3P7KZH3"/>
<organism evidence="2 3">
    <name type="scientific">Dibothriocephalus latus</name>
    <name type="common">Fish tapeworm</name>
    <name type="synonym">Diphyllobothrium latum</name>
    <dbReference type="NCBI Taxonomy" id="60516"/>
    <lineage>
        <taxon>Eukaryota</taxon>
        <taxon>Metazoa</taxon>
        <taxon>Spiralia</taxon>
        <taxon>Lophotrochozoa</taxon>
        <taxon>Platyhelminthes</taxon>
        <taxon>Cestoda</taxon>
        <taxon>Eucestoda</taxon>
        <taxon>Diphyllobothriidea</taxon>
        <taxon>Diphyllobothriidae</taxon>
        <taxon>Dibothriocephalus</taxon>
    </lineage>
</organism>
<gene>
    <name evidence="2" type="ORF">DILT_LOCUS5725</name>
</gene>
<evidence type="ECO:0000313" key="3">
    <source>
        <dbReference type="Proteomes" id="UP000281553"/>
    </source>
</evidence>
<reference evidence="2 3" key="1">
    <citation type="submission" date="2018-11" db="EMBL/GenBank/DDBJ databases">
        <authorList>
            <consortium name="Pathogen Informatics"/>
        </authorList>
    </citation>
    <scope>NUCLEOTIDE SEQUENCE [LARGE SCALE GENOMIC DNA]</scope>
</reference>
<name>A0A3P7KZH3_DIBLA</name>
<accession>A0A3P7KZH3</accession>
<protein>
    <submittedName>
        <fullName evidence="2">Uncharacterized protein</fullName>
    </submittedName>
</protein>
<dbReference type="Gene3D" id="3.30.70.1230">
    <property type="entry name" value="Nucleotide cyclase"/>
    <property type="match status" value="1"/>
</dbReference>
<evidence type="ECO:0000313" key="2">
    <source>
        <dbReference type="EMBL" id="VDN09894.1"/>
    </source>
</evidence>
<sequence>MAGNPESGGAARQAQSVADCSLAVRQCLRCYGKVPRTSQETEFALAIDTGPAVTGLLPGDAPRFCLLGGLADRVRDLLNFSPPTHVVVSEAAFNLINEDSTFEAEPIAQSPQFGSIHNLMGKSKASL</sequence>
<keyword evidence="1" id="KW-0456">Lyase</keyword>
<keyword evidence="3" id="KW-1185">Reference proteome</keyword>
<evidence type="ECO:0000256" key="1">
    <source>
        <dbReference type="ARBA" id="ARBA00023239"/>
    </source>
</evidence>
<dbReference type="Proteomes" id="UP000281553">
    <property type="component" value="Unassembled WGS sequence"/>
</dbReference>
<proteinExistence type="predicted"/>
<dbReference type="InterPro" id="IPR029787">
    <property type="entry name" value="Nucleotide_cyclase"/>
</dbReference>
<dbReference type="SUPFAM" id="SSF55073">
    <property type="entry name" value="Nucleotide cyclase"/>
    <property type="match status" value="1"/>
</dbReference>
<dbReference type="EMBL" id="UYRU01048009">
    <property type="protein sequence ID" value="VDN09894.1"/>
    <property type="molecule type" value="Genomic_DNA"/>
</dbReference>